<comment type="catalytic activity">
    <reaction evidence="1 6">
        <text>Hydrolysis of terminal non-reducing beta-D-galactose residues in beta-D-galactosides.</text>
        <dbReference type="EC" id="3.2.1.23"/>
    </reaction>
</comment>
<keyword evidence="9" id="KW-0862">Zinc</keyword>
<evidence type="ECO:0000259" key="10">
    <source>
        <dbReference type="Pfam" id="PF02449"/>
    </source>
</evidence>
<keyword evidence="13" id="KW-1185">Reference proteome</keyword>
<feature type="binding site" evidence="8">
    <location>
        <position position="151"/>
    </location>
    <ligand>
        <name>substrate</name>
    </ligand>
</feature>
<feature type="binding site" evidence="9">
    <location>
        <position position="163"/>
    </location>
    <ligand>
        <name>Zn(2+)</name>
        <dbReference type="ChEBI" id="CHEBI:29105"/>
    </ligand>
</feature>
<evidence type="ECO:0000256" key="5">
    <source>
        <dbReference type="ARBA" id="ARBA00023295"/>
    </source>
</evidence>
<keyword evidence="9" id="KW-0479">Metal-binding</keyword>
<dbReference type="RefSeq" id="WP_226393266.1">
    <property type="nucleotide sequence ID" value="NZ_JADCKB010000021.1"/>
</dbReference>
<dbReference type="GO" id="GO:0004565">
    <property type="term" value="F:beta-galactosidase activity"/>
    <property type="evidence" value="ECO:0007669"/>
    <property type="project" value="UniProtKB-EC"/>
</dbReference>
<dbReference type="CDD" id="cd03143">
    <property type="entry name" value="A4_beta-galactosidase_middle_domain"/>
    <property type="match status" value="1"/>
</dbReference>
<feature type="domain" description="Beta-galactosidase trimerisation" evidence="11">
    <location>
        <begin position="402"/>
        <end position="610"/>
    </location>
</feature>
<comment type="caution">
    <text evidence="12">The sequence shown here is derived from an EMBL/GenBank/DDBJ whole genome shotgun (WGS) entry which is preliminary data.</text>
</comment>
<evidence type="ECO:0000256" key="3">
    <source>
        <dbReference type="ARBA" id="ARBA00012756"/>
    </source>
</evidence>
<feature type="binding site" evidence="9">
    <location>
        <position position="166"/>
    </location>
    <ligand>
        <name>Zn(2+)</name>
        <dbReference type="ChEBI" id="CHEBI:29105"/>
    </ligand>
</feature>
<gene>
    <name evidence="12" type="ORF">INF28_09595</name>
</gene>
<dbReference type="InterPro" id="IPR003476">
    <property type="entry name" value="Glyco_hydro_42"/>
</dbReference>
<evidence type="ECO:0000256" key="9">
    <source>
        <dbReference type="PIRSR" id="PIRSR001084-3"/>
    </source>
</evidence>
<dbReference type="GO" id="GO:0009341">
    <property type="term" value="C:beta-galactosidase complex"/>
    <property type="evidence" value="ECO:0007669"/>
    <property type="project" value="InterPro"/>
</dbReference>
<dbReference type="PIRSF" id="PIRSF001084">
    <property type="entry name" value="B-galactosidase"/>
    <property type="match status" value="1"/>
</dbReference>
<reference evidence="12" key="1">
    <citation type="submission" date="2020-10" db="EMBL/GenBank/DDBJ databases">
        <title>ChiBAC.</title>
        <authorList>
            <person name="Zenner C."/>
            <person name="Hitch T.C.A."/>
            <person name="Clavel T."/>
        </authorList>
    </citation>
    <scope>NUCLEOTIDE SEQUENCE</scope>
    <source>
        <strain evidence="12">DSM 107454</strain>
    </source>
</reference>
<dbReference type="InterPro" id="IPR013738">
    <property type="entry name" value="Beta_galactosidase_Trimer"/>
</dbReference>
<dbReference type="Proteomes" id="UP000806542">
    <property type="component" value="Unassembled WGS sequence"/>
</dbReference>
<dbReference type="SUPFAM" id="SSF51445">
    <property type="entry name" value="(Trans)glycosidases"/>
    <property type="match status" value="1"/>
</dbReference>
<dbReference type="Pfam" id="PF02449">
    <property type="entry name" value="Glyco_hydro_42"/>
    <property type="match status" value="1"/>
</dbReference>
<evidence type="ECO:0000256" key="1">
    <source>
        <dbReference type="ARBA" id="ARBA00001412"/>
    </source>
</evidence>
<feature type="binding site" evidence="9">
    <location>
        <position position="161"/>
    </location>
    <ligand>
        <name>Zn(2+)</name>
        <dbReference type="ChEBI" id="CHEBI:29105"/>
    </ligand>
</feature>
<keyword evidence="5 6" id="KW-0326">Glycosidase</keyword>
<dbReference type="PANTHER" id="PTHR36447:SF1">
    <property type="entry name" value="BETA-GALACTOSIDASE GANA"/>
    <property type="match status" value="1"/>
</dbReference>
<dbReference type="InterPro" id="IPR029062">
    <property type="entry name" value="Class_I_gatase-like"/>
</dbReference>
<sequence>MINNKLPKLWHGADYNPDQWLDCPDVLKADIEYMKKAKCNVMSIGIFSWSILEPVEGVFNFEWLDGVIDSLYKNGIYTILATPSGARPPWLGINYPEVNRMDGAGNRYEYNFRHNHCYSSPVYREKVHIIDEKLAERYAHHPGVIMWHISNEMDTNAPYDCLCPLCRENFRAWLKKTYKDIDTLNKFWWNGFWSHKYSDFSQIQPPNLQGEEHSVGLKLAWKRFKSDLLVDFYREEVKTVKKYNPDLPVTTNIMNTFEIDYYKLCKHVDIVSWDNYPNWYSKNDNCEIAVETAFYHSLYNAMKPDKPFMMMESSPSATNWQPAAKLRPCGFHLMSSMQAVAHGSNTVQFFQWRKSRGQLEQFHGAAIGHDGTDKTRIFHEVENVGKALEQLVQIQDTLSHNDVAFLFDYDCAWTLDIIEGFRNFEKRKGFETTLFKNLGALWHLNAGVDIIGTEDIVSGGIALARYKVVVAPMMYILRRGLVEKIEEFVQDGGVFVSTYCTGIVDEENLCWQGKDYYPLGNVLGILYEETDALYDIHENTVEMFGKEYRATRYCELSHLNGAEALGTYKTDFYAGMPAFTVNHFGNGKAYYIAAELEEEGLIKAYGEALKPVLPKEKIPDTPRGVNVQWRYGTDGEAYAFVINYTETPQNISLPYDFDILYGDLTCGTIDKYGVCVLKLK</sequence>
<feature type="binding site" evidence="8">
    <location>
        <position position="320"/>
    </location>
    <ligand>
        <name>substrate</name>
    </ligand>
</feature>
<keyword evidence="4 6" id="KW-0378">Hydrolase</keyword>
<dbReference type="Gene3D" id="2.60.40.1180">
    <property type="entry name" value="Golgi alpha-mannosidase II"/>
    <property type="match status" value="1"/>
</dbReference>
<feature type="domain" description="Glycoside hydrolase family 42 N-terminal" evidence="10">
    <location>
        <begin position="14"/>
        <end position="391"/>
    </location>
</feature>
<dbReference type="Gene3D" id="3.20.20.80">
    <property type="entry name" value="Glycosidases"/>
    <property type="match status" value="1"/>
</dbReference>
<proteinExistence type="inferred from homology"/>
<dbReference type="GO" id="GO:0005975">
    <property type="term" value="P:carbohydrate metabolic process"/>
    <property type="evidence" value="ECO:0007669"/>
    <property type="project" value="InterPro"/>
</dbReference>
<protein>
    <recommendedName>
        <fullName evidence="3 6">Beta-galactosidase</fullName>
        <shortName evidence="6">Beta-gal</shortName>
        <ecNumber evidence="3 6">3.2.1.23</ecNumber>
    </recommendedName>
</protein>
<dbReference type="AlphaFoldDB" id="A0A9D5LZ47"/>
<feature type="binding site" evidence="9">
    <location>
        <position position="117"/>
    </location>
    <ligand>
        <name>Zn(2+)</name>
        <dbReference type="ChEBI" id="CHEBI:29105"/>
    </ligand>
</feature>
<evidence type="ECO:0000256" key="7">
    <source>
        <dbReference type="PIRSR" id="PIRSR001084-1"/>
    </source>
</evidence>
<evidence type="ECO:0000256" key="6">
    <source>
        <dbReference type="PIRNR" id="PIRNR001084"/>
    </source>
</evidence>
<accession>A0A9D5LZ47</accession>
<dbReference type="EC" id="3.2.1.23" evidence="3 6"/>
<dbReference type="PANTHER" id="PTHR36447">
    <property type="entry name" value="BETA-GALACTOSIDASE GANA"/>
    <property type="match status" value="1"/>
</dbReference>
<name>A0A9D5LZ47_9FIRM</name>
<evidence type="ECO:0000259" key="11">
    <source>
        <dbReference type="Pfam" id="PF08532"/>
    </source>
</evidence>
<evidence type="ECO:0000313" key="13">
    <source>
        <dbReference type="Proteomes" id="UP000806542"/>
    </source>
</evidence>
<feature type="binding site" evidence="8">
    <location>
        <position position="113"/>
    </location>
    <ligand>
        <name>substrate</name>
    </ligand>
</feature>
<comment type="similarity">
    <text evidence="2 6">Belongs to the glycosyl hydrolase 42 family.</text>
</comment>
<dbReference type="Pfam" id="PF08532">
    <property type="entry name" value="Glyco_hydro_42M"/>
    <property type="match status" value="1"/>
</dbReference>
<evidence type="ECO:0000256" key="4">
    <source>
        <dbReference type="ARBA" id="ARBA00022801"/>
    </source>
</evidence>
<dbReference type="InterPro" id="IPR013780">
    <property type="entry name" value="Glyco_hydro_b"/>
</dbReference>
<feature type="active site" description="Nucleophile" evidence="7">
    <location>
        <position position="312"/>
    </location>
</feature>
<dbReference type="EMBL" id="JADCKB010000021">
    <property type="protein sequence ID" value="MBE5040711.1"/>
    <property type="molecule type" value="Genomic_DNA"/>
</dbReference>
<dbReference type="InterPro" id="IPR017853">
    <property type="entry name" value="GH"/>
</dbReference>
<evidence type="ECO:0000256" key="2">
    <source>
        <dbReference type="ARBA" id="ARBA00005940"/>
    </source>
</evidence>
<dbReference type="SUPFAM" id="SSF52317">
    <property type="entry name" value="Class I glutamine amidotransferase-like"/>
    <property type="match status" value="1"/>
</dbReference>
<feature type="active site" description="Proton donor" evidence="7">
    <location>
        <position position="152"/>
    </location>
</feature>
<dbReference type="InterPro" id="IPR013529">
    <property type="entry name" value="Glyco_hydro_42_N"/>
</dbReference>
<dbReference type="GO" id="GO:0046872">
    <property type="term" value="F:metal ion binding"/>
    <property type="evidence" value="ECO:0007669"/>
    <property type="project" value="UniProtKB-KW"/>
</dbReference>
<evidence type="ECO:0000313" key="12">
    <source>
        <dbReference type="EMBL" id="MBE5040711.1"/>
    </source>
</evidence>
<dbReference type="Gene3D" id="3.40.50.880">
    <property type="match status" value="1"/>
</dbReference>
<evidence type="ECO:0000256" key="8">
    <source>
        <dbReference type="PIRSR" id="PIRSR001084-2"/>
    </source>
</evidence>
<organism evidence="12 13">
    <name type="scientific">Ructibacterium gallinarum</name>
    <dbReference type="NCBI Taxonomy" id="2779355"/>
    <lineage>
        <taxon>Bacteria</taxon>
        <taxon>Bacillati</taxon>
        <taxon>Bacillota</taxon>
        <taxon>Clostridia</taxon>
        <taxon>Eubacteriales</taxon>
        <taxon>Oscillospiraceae</taxon>
        <taxon>Ructibacterium</taxon>
    </lineage>
</organism>